<sequence>MQYSIHSIFPFLFAASQSPSPPDLVLATPSASPSLSAPEPSPLKPRRLLTLVTFSFSPLPPSSLAEMGSTSAESEVIPETPLLSRRPATWLVPPLFLLPTLPSPFPDPLPHTHPVLPPPHGP</sequence>
<organism evidence="2 3">
    <name type="scientific">Petrolisthes cinctipes</name>
    <name type="common">Flat porcelain crab</name>
    <dbReference type="NCBI Taxonomy" id="88211"/>
    <lineage>
        <taxon>Eukaryota</taxon>
        <taxon>Metazoa</taxon>
        <taxon>Ecdysozoa</taxon>
        <taxon>Arthropoda</taxon>
        <taxon>Crustacea</taxon>
        <taxon>Multicrustacea</taxon>
        <taxon>Malacostraca</taxon>
        <taxon>Eumalacostraca</taxon>
        <taxon>Eucarida</taxon>
        <taxon>Decapoda</taxon>
        <taxon>Pleocyemata</taxon>
        <taxon>Anomura</taxon>
        <taxon>Galatheoidea</taxon>
        <taxon>Porcellanidae</taxon>
        <taxon>Petrolisthes</taxon>
    </lineage>
</organism>
<name>A0AAE1FUL1_PETCI</name>
<feature type="region of interest" description="Disordered" evidence="1">
    <location>
        <begin position="17"/>
        <end position="42"/>
    </location>
</feature>
<keyword evidence="3" id="KW-1185">Reference proteome</keyword>
<gene>
    <name evidence="2" type="ORF">Pcinc_015612</name>
</gene>
<reference evidence="2" key="1">
    <citation type="submission" date="2023-10" db="EMBL/GenBank/DDBJ databases">
        <title>Genome assemblies of two species of porcelain crab, Petrolisthes cinctipes and Petrolisthes manimaculis (Anomura: Porcellanidae).</title>
        <authorList>
            <person name="Angst P."/>
        </authorList>
    </citation>
    <scope>NUCLEOTIDE SEQUENCE</scope>
    <source>
        <strain evidence="2">PB745_01</strain>
        <tissue evidence="2">Gill</tissue>
    </source>
</reference>
<evidence type="ECO:0000313" key="2">
    <source>
        <dbReference type="EMBL" id="KAK3879856.1"/>
    </source>
</evidence>
<comment type="caution">
    <text evidence="2">The sequence shown here is derived from an EMBL/GenBank/DDBJ whole genome shotgun (WGS) entry which is preliminary data.</text>
</comment>
<feature type="compositionally biased region" description="Low complexity" evidence="1">
    <location>
        <begin position="26"/>
        <end position="38"/>
    </location>
</feature>
<accession>A0AAE1FUL1</accession>
<proteinExistence type="predicted"/>
<dbReference type="AlphaFoldDB" id="A0AAE1FUL1"/>
<protein>
    <submittedName>
        <fullName evidence="2">Uncharacterized protein</fullName>
    </submittedName>
</protein>
<evidence type="ECO:0000256" key="1">
    <source>
        <dbReference type="SAM" id="MobiDB-lite"/>
    </source>
</evidence>
<dbReference type="Proteomes" id="UP001286313">
    <property type="component" value="Unassembled WGS sequence"/>
</dbReference>
<evidence type="ECO:0000313" key="3">
    <source>
        <dbReference type="Proteomes" id="UP001286313"/>
    </source>
</evidence>
<dbReference type="EMBL" id="JAWQEG010001387">
    <property type="protein sequence ID" value="KAK3879856.1"/>
    <property type="molecule type" value="Genomic_DNA"/>
</dbReference>